<dbReference type="NCBIfam" id="TIGR04183">
    <property type="entry name" value="Por_Secre_tail"/>
    <property type="match status" value="1"/>
</dbReference>
<organism evidence="3 4">
    <name type="scientific">Maribellus comscasis</name>
    <dbReference type="NCBI Taxonomy" id="2681766"/>
    <lineage>
        <taxon>Bacteria</taxon>
        <taxon>Pseudomonadati</taxon>
        <taxon>Bacteroidota</taxon>
        <taxon>Bacteroidia</taxon>
        <taxon>Marinilabiliales</taxon>
        <taxon>Prolixibacteraceae</taxon>
        <taxon>Maribellus</taxon>
    </lineage>
</organism>
<protein>
    <submittedName>
        <fullName evidence="3">T9SS type A sorting domain-containing protein</fullName>
    </submittedName>
</protein>
<name>A0A6I6JUN3_9BACT</name>
<gene>
    <name evidence="3" type="ORF">GM418_24895</name>
</gene>
<evidence type="ECO:0000313" key="3">
    <source>
        <dbReference type="EMBL" id="QGY46776.1"/>
    </source>
</evidence>
<dbReference type="GO" id="GO:0005975">
    <property type="term" value="P:carbohydrate metabolic process"/>
    <property type="evidence" value="ECO:0007669"/>
    <property type="project" value="UniProtKB-ARBA"/>
</dbReference>
<proteinExistence type="predicted"/>
<dbReference type="InterPro" id="IPR026444">
    <property type="entry name" value="Secre_tail"/>
</dbReference>
<dbReference type="EMBL" id="CP046401">
    <property type="protein sequence ID" value="QGY46776.1"/>
    <property type="molecule type" value="Genomic_DNA"/>
</dbReference>
<accession>A0A6I6JUN3</accession>
<reference evidence="3 4" key="1">
    <citation type="submission" date="2019-11" db="EMBL/GenBank/DDBJ databases">
        <authorList>
            <person name="Zheng R.K."/>
            <person name="Sun C.M."/>
        </authorList>
    </citation>
    <scope>NUCLEOTIDE SEQUENCE [LARGE SCALE GENOMIC DNA]</scope>
    <source>
        <strain evidence="3 4">WC007</strain>
    </source>
</reference>
<keyword evidence="4" id="KW-1185">Reference proteome</keyword>
<feature type="chain" id="PRO_5026096102" evidence="1">
    <location>
        <begin position="26"/>
        <end position="691"/>
    </location>
</feature>
<dbReference type="InterPro" id="IPR013320">
    <property type="entry name" value="ConA-like_dom_sf"/>
</dbReference>
<dbReference type="AlphaFoldDB" id="A0A6I6JUN3"/>
<sequence length="691" mass="79816">MKYKNIVIKGIFALCLMFTFSWINAQEMGINFNESLFHAEDVDKLGRTKTTWVRGFFEFFQYYEDQSSLTDVDDQLEDFLNLKNAGYKTILNIKWNFHNQSYPDTTSAEIVAYNEFLQRVLDRVWEKIDIIVVGNEPFIESMNDLERNTRLAPFYQFMCNRVQEYKTGKADIPIYFGAFNRLYDFYRDTEGVLQMLNFVKETPWIEGIDLHIHHKNNNDIVSMYSYADARIRDDQKILMTEFSLVFWWQDHTRDLIPSEFASKYNYSADMLVHQYIFYALNERRPKEEWDDFLSGCPWFEDRKHYLWEVYELLTQYESFNIATYSYQISWGPNFDGNTMPWLLNNLIAATTIEDDPETGENQFNYAFIDDFHKIQEVETGENNPTLPPDPTKIFMEFNFDENLTDASPENVIFNLTKGTETYTDGKFGKALNFNNTAYVTLQDALINAGAENSTLGVWVKMDQSTDVANAGMTILHQKDPAGGTPPGRIMMEILNGDMPASFESGIRAQSFDVINPETWYHIAVVHDAEKGMKSIYVNGELKGIADFGTEQSLGPFVLGAFKTEERAFLYGSIDELFWTREVLCPNQIKSIMSKGITQSFDDQLTAVTAVAQPSDFNLFFPNPTSSSIRFSSKVVEKQGQFRLFDLNGRAMTALQPVQSGLINLDYLTKGMYFIKVFTEEKAWSECLILAN</sequence>
<dbReference type="Pfam" id="PF13385">
    <property type="entry name" value="Laminin_G_3"/>
    <property type="match status" value="1"/>
</dbReference>
<dbReference type="Pfam" id="PF18962">
    <property type="entry name" value="Por_Secre_tail"/>
    <property type="match status" value="1"/>
</dbReference>
<dbReference type="Proteomes" id="UP000428260">
    <property type="component" value="Chromosome"/>
</dbReference>
<dbReference type="InterPro" id="IPR017853">
    <property type="entry name" value="GH"/>
</dbReference>
<feature type="domain" description="Secretion system C-terminal sorting" evidence="2">
    <location>
        <begin position="620"/>
        <end position="681"/>
    </location>
</feature>
<evidence type="ECO:0000313" key="4">
    <source>
        <dbReference type="Proteomes" id="UP000428260"/>
    </source>
</evidence>
<dbReference type="GO" id="GO:0004553">
    <property type="term" value="F:hydrolase activity, hydrolyzing O-glycosyl compounds"/>
    <property type="evidence" value="ECO:0007669"/>
    <property type="project" value="UniProtKB-ARBA"/>
</dbReference>
<dbReference type="KEGG" id="mcos:GM418_24895"/>
<feature type="signal peptide" evidence="1">
    <location>
        <begin position="1"/>
        <end position="25"/>
    </location>
</feature>
<evidence type="ECO:0000259" key="2">
    <source>
        <dbReference type="Pfam" id="PF18962"/>
    </source>
</evidence>
<dbReference type="Gene3D" id="2.60.120.200">
    <property type="match status" value="1"/>
</dbReference>
<dbReference type="RefSeq" id="WP_158870002.1">
    <property type="nucleotide sequence ID" value="NZ_CP046401.1"/>
</dbReference>
<keyword evidence="1" id="KW-0732">Signal</keyword>
<dbReference type="SUPFAM" id="SSF51445">
    <property type="entry name" value="(Trans)glycosidases"/>
    <property type="match status" value="1"/>
</dbReference>
<dbReference type="SUPFAM" id="SSF49899">
    <property type="entry name" value="Concanavalin A-like lectins/glucanases"/>
    <property type="match status" value="1"/>
</dbReference>
<evidence type="ECO:0000256" key="1">
    <source>
        <dbReference type="SAM" id="SignalP"/>
    </source>
</evidence>